<keyword evidence="2" id="KW-1133">Transmembrane helix</keyword>
<evidence type="ECO:0000256" key="1">
    <source>
        <dbReference type="SAM" id="MobiDB-lite"/>
    </source>
</evidence>
<feature type="region of interest" description="Disordered" evidence="1">
    <location>
        <begin position="450"/>
        <end position="471"/>
    </location>
</feature>
<keyword evidence="2" id="KW-0812">Transmembrane</keyword>
<evidence type="ECO:0000256" key="2">
    <source>
        <dbReference type="SAM" id="Phobius"/>
    </source>
</evidence>
<dbReference type="EMBL" id="CYGV01001991">
    <property type="protein sequence ID" value="CUA78351.1"/>
    <property type="molecule type" value="Genomic_DNA"/>
</dbReference>
<protein>
    <submittedName>
        <fullName evidence="3">Uncharacterized protein</fullName>
    </submittedName>
</protein>
<keyword evidence="2" id="KW-0472">Membrane</keyword>
<dbReference type="Proteomes" id="UP000044841">
    <property type="component" value="Unassembled WGS sequence"/>
</dbReference>
<feature type="transmembrane region" description="Helical" evidence="2">
    <location>
        <begin position="492"/>
        <end position="514"/>
    </location>
</feature>
<evidence type="ECO:0000313" key="4">
    <source>
        <dbReference type="Proteomes" id="UP000044841"/>
    </source>
</evidence>
<accession>A0A0K6GIS4</accession>
<dbReference type="AlphaFoldDB" id="A0A0K6GIS4"/>
<evidence type="ECO:0000313" key="3">
    <source>
        <dbReference type="EMBL" id="CUA78351.1"/>
    </source>
</evidence>
<reference evidence="3 4" key="1">
    <citation type="submission" date="2015-07" db="EMBL/GenBank/DDBJ databases">
        <authorList>
            <person name="Noorani M."/>
        </authorList>
    </citation>
    <scope>NUCLEOTIDE SEQUENCE [LARGE SCALE GENOMIC DNA]</scope>
    <source>
        <strain evidence="3">BBA 69670</strain>
    </source>
</reference>
<feature type="region of interest" description="Disordered" evidence="1">
    <location>
        <begin position="517"/>
        <end position="564"/>
    </location>
</feature>
<sequence length="564" mass="63496">MTITFKGTDVWVYGPPAGLMAELPPDYKICLHESYQIAPKSQCYRINIPEAYSTSEDRKNPVIVFARGQLQNHQHQIIISVANPEPMGNTQEFNGIKFFCALYTTERLVPWPVEEDHWRYRKVVMHDTHPMLSYFPAIPSKWVFWRVSPWSAKIHTADDGVTTSWHELKSDNEGSVETKIRAGAVAIYGAPRAYIEHQSLGVLCIRLDQGLCKVINLGPIYASQWGQHGSKPVLLWRDDTLDPSRETRVSIQLVKASNGAETTFPFKSINYREEQEYSSPRPLAGHLQNVTVNHDDQAISYNPKRRCISESWSGQCATWFDPWVKNEAGPSGSILTYRSTLSQYRVKEDPYITLNFKGEFRCVSHVCINNVCRVIDVEQAYLHTSGPAVNYISAPLYSPHPELEPVLIWATTGLDDRIEHTLRLGLAPLPSRDDAAMSIVKVVYTQVTYRREKDRSNPPAPKPYHAYSGPSGPPYATKLAHLDRKIESSGEIFGSILLLVVSSVVYVSITRFFGSQKHKSDDTKRSLSNTPALDQGRQVSAVIPASPPSRKPNATDHTLPNPRQ</sequence>
<organism evidence="3 4">
    <name type="scientific">Rhizoctonia solani</name>
    <dbReference type="NCBI Taxonomy" id="456999"/>
    <lineage>
        <taxon>Eukaryota</taxon>
        <taxon>Fungi</taxon>
        <taxon>Dikarya</taxon>
        <taxon>Basidiomycota</taxon>
        <taxon>Agaricomycotina</taxon>
        <taxon>Agaricomycetes</taxon>
        <taxon>Cantharellales</taxon>
        <taxon>Ceratobasidiaceae</taxon>
        <taxon>Rhizoctonia</taxon>
    </lineage>
</organism>
<keyword evidence="4" id="KW-1185">Reference proteome</keyword>
<name>A0A0K6GIS4_9AGAM</name>
<gene>
    <name evidence="3" type="ORF">RSOLAG22IIIB_13085</name>
</gene>
<proteinExistence type="predicted"/>